<feature type="compositionally biased region" description="Basic and acidic residues" evidence="1">
    <location>
        <begin position="295"/>
        <end position="305"/>
    </location>
</feature>
<dbReference type="AlphaFoldDB" id="A0AAV1DX49"/>
<protein>
    <submittedName>
        <fullName evidence="2">OLC1v1012863C1</fullName>
    </submittedName>
</protein>
<evidence type="ECO:0000256" key="1">
    <source>
        <dbReference type="SAM" id="MobiDB-lite"/>
    </source>
</evidence>
<evidence type="ECO:0000313" key="2">
    <source>
        <dbReference type="EMBL" id="CAI9112415.1"/>
    </source>
</evidence>
<dbReference type="Proteomes" id="UP001161247">
    <property type="component" value="Chromosome 7"/>
</dbReference>
<organism evidence="2 3">
    <name type="scientific">Oldenlandia corymbosa var. corymbosa</name>
    <dbReference type="NCBI Taxonomy" id="529605"/>
    <lineage>
        <taxon>Eukaryota</taxon>
        <taxon>Viridiplantae</taxon>
        <taxon>Streptophyta</taxon>
        <taxon>Embryophyta</taxon>
        <taxon>Tracheophyta</taxon>
        <taxon>Spermatophyta</taxon>
        <taxon>Magnoliopsida</taxon>
        <taxon>eudicotyledons</taxon>
        <taxon>Gunneridae</taxon>
        <taxon>Pentapetalae</taxon>
        <taxon>asterids</taxon>
        <taxon>lamiids</taxon>
        <taxon>Gentianales</taxon>
        <taxon>Rubiaceae</taxon>
        <taxon>Rubioideae</taxon>
        <taxon>Spermacoceae</taxon>
        <taxon>Hedyotis-Oldenlandia complex</taxon>
        <taxon>Oldenlandia</taxon>
    </lineage>
</organism>
<feature type="region of interest" description="Disordered" evidence="1">
    <location>
        <begin position="247"/>
        <end position="321"/>
    </location>
</feature>
<proteinExistence type="predicted"/>
<evidence type="ECO:0000313" key="3">
    <source>
        <dbReference type="Proteomes" id="UP001161247"/>
    </source>
</evidence>
<reference evidence="2" key="1">
    <citation type="submission" date="2023-03" db="EMBL/GenBank/DDBJ databases">
        <authorList>
            <person name="Julca I."/>
        </authorList>
    </citation>
    <scope>NUCLEOTIDE SEQUENCE</scope>
</reference>
<accession>A0AAV1DX49</accession>
<feature type="compositionally biased region" description="Basic residues" evidence="1">
    <location>
        <begin position="306"/>
        <end position="321"/>
    </location>
</feature>
<dbReference type="EMBL" id="OX459124">
    <property type="protein sequence ID" value="CAI9112415.1"/>
    <property type="molecule type" value="Genomic_DNA"/>
</dbReference>
<gene>
    <name evidence="2" type="ORF">OLC1_LOCUS19624</name>
</gene>
<name>A0AAV1DX49_OLDCO</name>
<keyword evidence="3" id="KW-1185">Reference proteome</keyword>
<sequence>MCGFRPKLEDFKGNKIYASSLKEELKLALPKNLPDDDEAYDKRAQVWAWEHIPKILPIQNIVPFTDIIDPKAPLTHRWNYSFSYANVPKGCLPPIRDQLALIRDDDKDCKGTGKLGMEWKAYHSDVNPHWDNRSSYVVEGEEVTEGLPPQAVTGYLPWFHKKTVIVISDSKKYGYGSQGYQSISERKILYADTLNDIYHIVDEYRTKYPTRDRELNTMIDSVLSSSFIALTIGPDALKMVSSKRLVENQPTLSQHPLPPQKKAPKKNIGGGRKIRMPRPLQTDYGQSSTDWRIVPFHDPKESTGKKDKRRKRATKKARKRAKKRLLPLLKDPPKKRNHGGWALGSVQKPNCILRLEFYWKRNILSFILNLLRIWILPCNLNFFRVWSLNL</sequence>